<dbReference type="AlphaFoldDB" id="A0ABD3P3X2"/>
<keyword evidence="2" id="KW-0812">Transmembrane</keyword>
<evidence type="ECO:0000313" key="4">
    <source>
        <dbReference type="Proteomes" id="UP001530400"/>
    </source>
</evidence>
<feature type="transmembrane region" description="Helical" evidence="2">
    <location>
        <begin position="183"/>
        <end position="201"/>
    </location>
</feature>
<evidence type="ECO:0008006" key="5">
    <source>
        <dbReference type="Google" id="ProtNLM"/>
    </source>
</evidence>
<dbReference type="PANTHER" id="PTHR33471">
    <property type="entry name" value="ATP-DEPENDENT ZINC METALLOPROTEASE-RELATED"/>
    <property type="match status" value="1"/>
</dbReference>
<gene>
    <name evidence="3" type="ORF">ACHAWO_005758</name>
</gene>
<accession>A0ABD3P3X2</accession>
<feature type="compositionally biased region" description="Basic and acidic residues" evidence="1">
    <location>
        <begin position="412"/>
        <end position="428"/>
    </location>
</feature>
<proteinExistence type="predicted"/>
<reference evidence="3 4" key="1">
    <citation type="submission" date="2024-10" db="EMBL/GenBank/DDBJ databases">
        <title>Updated reference genomes for cyclostephanoid diatoms.</title>
        <authorList>
            <person name="Roberts W.R."/>
            <person name="Alverson A.J."/>
        </authorList>
    </citation>
    <scope>NUCLEOTIDE SEQUENCE [LARGE SCALE GENOMIC DNA]</scope>
    <source>
        <strain evidence="3 4">AJA010-31</strain>
    </source>
</reference>
<comment type="caution">
    <text evidence="3">The sequence shown here is derived from an EMBL/GenBank/DDBJ whole genome shotgun (WGS) entry which is preliminary data.</text>
</comment>
<organism evidence="3 4">
    <name type="scientific">Cyclotella atomus</name>
    <dbReference type="NCBI Taxonomy" id="382360"/>
    <lineage>
        <taxon>Eukaryota</taxon>
        <taxon>Sar</taxon>
        <taxon>Stramenopiles</taxon>
        <taxon>Ochrophyta</taxon>
        <taxon>Bacillariophyta</taxon>
        <taxon>Coscinodiscophyceae</taxon>
        <taxon>Thalassiosirophycidae</taxon>
        <taxon>Stephanodiscales</taxon>
        <taxon>Stephanodiscaceae</taxon>
        <taxon>Cyclotella</taxon>
    </lineage>
</organism>
<protein>
    <recommendedName>
        <fullName evidence="5">Peptidase M41 domain-containing protein</fullName>
    </recommendedName>
</protein>
<feature type="transmembrane region" description="Helical" evidence="2">
    <location>
        <begin position="545"/>
        <end position="566"/>
    </location>
</feature>
<dbReference type="Gene3D" id="1.20.58.760">
    <property type="entry name" value="Peptidase M41"/>
    <property type="match status" value="1"/>
</dbReference>
<name>A0ABD3P3X2_9STRA</name>
<feature type="transmembrane region" description="Helical" evidence="2">
    <location>
        <begin position="144"/>
        <end position="162"/>
    </location>
</feature>
<keyword evidence="4" id="KW-1185">Reference proteome</keyword>
<keyword evidence="2" id="KW-0472">Membrane</keyword>
<evidence type="ECO:0000256" key="1">
    <source>
        <dbReference type="SAM" id="MobiDB-lite"/>
    </source>
</evidence>
<feature type="region of interest" description="Disordered" evidence="1">
    <location>
        <begin position="408"/>
        <end position="428"/>
    </location>
</feature>
<dbReference type="InterPro" id="IPR037219">
    <property type="entry name" value="Peptidase_M41-like"/>
</dbReference>
<sequence length="567" mass="61987">MRSTKRRTATNKHLSVGSCLLVLVCNHKNHLATGFASHTQNRPATIRLHSSDTPPNEILIDNSILSQLESCTSRSRADKILTRALSINSDDINNRLYNSISIPPNASSRSISNAELALQTRTIQSKYKIYELIEQNGDRDVDRASLAVLCTFLAGATSAIFAQQTSDVYFFGSSIHIPDILRFVLVWLLSFSPLILVGYGLTLPENLSATLIAIQRAVFPSYRKRMIQHEAGHFLVGHLLGWPVKTYRVGNAVKNAVEFYPLGDADAGKDRAEALGFNVKRNAEEQIEVESESIEDRPYFSKEGRGSDIVDRSVFRDDVSTPSYALPSKDDPKSSWPFRGFDEETLDKLAVISVAGACAEILAYGNAEGGVADLVQLRAIYGAAASATNKKVEGEQLLGAFSDDATQRRLRRADDTKNKSKSTGMDEREMDNRTKFALGFAMVLLRSNLGALDALAEVMDQGGSVSDCIIAIETCPNVSGVTLKGDYDKIRRERFRAEESGLGKLIENTFLGGGKNIDAEDFSIIEGRGGGDRKKSFELTGDDPFYAAIAVAFAFFAWASSGGLTLH</sequence>
<dbReference type="PANTHER" id="PTHR33471:SF7">
    <property type="entry name" value="ATP-DEPENDENT ZINC METALLOPROTEASE-RELATED"/>
    <property type="match status" value="1"/>
</dbReference>
<dbReference type="EMBL" id="JALLPJ020000821">
    <property type="protein sequence ID" value="KAL3782088.1"/>
    <property type="molecule type" value="Genomic_DNA"/>
</dbReference>
<evidence type="ECO:0000256" key="2">
    <source>
        <dbReference type="SAM" id="Phobius"/>
    </source>
</evidence>
<dbReference type="Proteomes" id="UP001530400">
    <property type="component" value="Unassembled WGS sequence"/>
</dbReference>
<keyword evidence="2" id="KW-1133">Transmembrane helix</keyword>
<evidence type="ECO:0000313" key="3">
    <source>
        <dbReference type="EMBL" id="KAL3782088.1"/>
    </source>
</evidence>